<feature type="domain" description="Flagellar motor switch protein FliN-like C-terminal" evidence="1">
    <location>
        <begin position="230"/>
        <end position="292"/>
    </location>
</feature>
<dbReference type="InterPro" id="IPR001543">
    <property type="entry name" value="FliN-like_C"/>
</dbReference>
<evidence type="ECO:0000313" key="3">
    <source>
        <dbReference type="Proteomes" id="UP000335538"/>
    </source>
</evidence>
<dbReference type="Proteomes" id="UP000335538">
    <property type="component" value="Unassembled WGS sequence"/>
</dbReference>
<protein>
    <recommendedName>
        <fullName evidence="1">Flagellar motor switch protein FliN-like C-terminal domain-containing protein</fullName>
    </recommendedName>
</protein>
<dbReference type="InterPro" id="IPR036429">
    <property type="entry name" value="SpoA-like_sf"/>
</dbReference>
<dbReference type="Gene3D" id="2.30.330.10">
    <property type="entry name" value="SpoA-like"/>
    <property type="match status" value="1"/>
</dbReference>
<dbReference type="AlphaFoldDB" id="A0A5E5BKU8"/>
<reference evidence="2 3" key="1">
    <citation type="submission" date="2019-08" db="EMBL/GenBank/DDBJ databases">
        <authorList>
            <person name="Peeters C."/>
        </authorList>
    </citation>
    <scope>NUCLEOTIDE SEQUENCE [LARGE SCALE GENOMIC DNA]</scope>
    <source>
        <strain evidence="2 3">LMG 31121</strain>
    </source>
</reference>
<name>A0A5E5BKU8_9BURK</name>
<dbReference type="SUPFAM" id="SSF101801">
    <property type="entry name" value="Surface presentation of antigens (SPOA)"/>
    <property type="match status" value="1"/>
</dbReference>
<dbReference type="EMBL" id="CABPSR010000059">
    <property type="protein sequence ID" value="VVE85988.1"/>
    <property type="molecule type" value="Genomic_DNA"/>
</dbReference>
<evidence type="ECO:0000259" key="1">
    <source>
        <dbReference type="Pfam" id="PF01052"/>
    </source>
</evidence>
<proteinExistence type="predicted"/>
<gene>
    <name evidence="2" type="ORF">PSP31121_05627</name>
</gene>
<dbReference type="Pfam" id="PF01052">
    <property type="entry name" value="FliMN_C"/>
    <property type="match status" value="1"/>
</dbReference>
<organism evidence="2 3">
    <name type="scientific">Pandoraea sputorum</name>
    <dbReference type="NCBI Taxonomy" id="93222"/>
    <lineage>
        <taxon>Bacteria</taxon>
        <taxon>Pseudomonadati</taxon>
        <taxon>Pseudomonadota</taxon>
        <taxon>Betaproteobacteria</taxon>
        <taxon>Burkholderiales</taxon>
        <taxon>Burkholderiaceae</taxon>
        <taxon>Pandoraea</taxon>
    </lineage>
</organism>
<accession>A0A5E5BKU8</accession>
<evidence type="ECO:0000313" key="2">
    <source>
        <dbReference type="EMBL" id="VVE85988.1"/>
    </source>
</evidence>
<sequence length="295" mass="31502">MRAERRTPLSVFELSRVGASAELPGARLTAEQACASGPGVQLRARCGGDTLGFWVPEPAWCEWMAPQLAIHAWTQVPAELLPLVAGWTLAPLDGWWQQLGGDALCEPEVRAGDAPPPGWRFTLQDGARRLPLYVQEAPARVLQALLAALEPSPEQHHELALALGWCQLAGDALAQVAVGDALPVLGMAESLDTLWLHPEASPGQLQLRDAQLAVVAPAPVPLADDLPDTVRLAVEVGRARVSAAALAAWTPGADVPLDARAHVALRLTQGERLWGQGQLLRLDDGWAVRLDARAD</sequence>